<accession>A0ACC0TAL2</accession>
<comment type="caution">
    <text evidence="1">The sequence shown here is derived from an EMBL/GenBank/DDBJ whole genome shotgun (WGS) entry which is preliminary data.</text>
</comment>
<proteinExistence type="predicted"/>
<gene>
    <name evidence="1" type="ORF">POPTR_003G200800v4</name>
</gene>
<protein>
    <submittedName>
        <fullName evidence="1">Uncharacterized protein</fullName>
    </submittedName>
</protein>
<reference evidence="1 2" key="1">
    <citation type="journal article" date="2006" name="Science">
        <title>The genome of black cottonwood, Populus trichocarpa (Torr. &amp; Gray).</title>
        <authorList>
            <person name="Tuskan G.A."/>
            <person name="Difazio S."/>
            <person name="Jansson S."/>
            <person name="Bohlmann J."/>
            <person name="Grigoriev I."/>
            <person name="Hellsten U."/>
            <person name="Putnam N."/>
            <person name="Ralph S."/>
            <person name="Rombauts S."/>
            <person name="Salamov A."/>
            <person name="Schein J."/>
            <person name="Sterck L."/>
            <person name="Aerts A."/>
            <person name="Bhalerao R.R."/>
            <person name="Bhalerao R.P."/>
            <person name="Blaudez D."/>
            <person name="Boerjan W."/>
            <person name="Brun A."/>
            <person name="Brunner A."/>
            <person name="Busov V."/>
            <person name="Campbell M."/>
            <person name="Carlson J."/>
            <person name="Chalot M."/>
            <person name="Chapman J."/>
            <person name="Chen G.L."/>
            <person name="Cooper D."/>
            <person name="Coutinho P.M."/>
            <person name="Couturier J."/>
            <person name="Covert S."/>
            <person name="Cronk Q."/>
            <person name="Cunningham R."/>
            <person name="Davis J."/>
            <person name="Degroeve S."/>
            <person name="Dejardin A."/>
            <person name="Depamphilis C."/>
            <person name="Detter J."/>
            <person name="Dirks B."/>
            <person name="Dubchak I."/>
            <person name="Duplessis S."/>
            <person name="Ehlting J."/>
            <person name="Ellis B."/>
            <person name="Gendler K."/>
            <person name="Goodstein D."/>
            <person name="Gribskov M."/>
            <person name="Grimwood J."/>
            <person name="Groover A."/>
            <person name="Gunter L."/>
            <person name="Hamberger B."/>
            <person name="Heinze B."/>
            <person name="Helariutta Y."/>
            <person name="Henrissat B."/>
            <person name="Holligan D."/>
            <person name="Holt R."/>
            <person name="Huang W."/>
            <person name="Islam-Faridi N."/>
            <person name="Jones S."/>
            <person name="Jones-Rhoades M."/>
            <person name="Jorgensen R."/>
            <person name="Joshi C."/>
            <person name="Kangasjarvi J."/>
            <person name="Karlsson J."/>
            <person name="Kelleher C."/>
            <person name="Kirkpatrick R."/>
            <person name="Kirst M."/>
            <person name="Kohler A."/>
            <person name="Kalluri U."/>
            <person name="Larimer F."/>
            <person name="Leebens-Mack J."/>
            <person name="Leple J.C."/>
            <person name="Locascio P."/>
            <person name="Lou Y."/>
            <person name="Lucas S."/>
            <person name="Martin F."/>
            <person name="Montanini B."/>
            <person name="Napoli C."/>
            <person name="Nelson D.R."/>
            <person name="Nelson C."/>
            <person name="Nieminen K."/>
            <person name="Nilsson O."/>
            <person name="Pereda V."/>
            <person name="Peter G."/>
            <person name="Philippe R."/>
            <person name="Pilate G."/>
            <person name="Poliakov A."/>
            <person name="Razumovskaya J."/>
            <person name="Richardson P."/>
            <person name="Rinaldi C."/>
            <person name="Ritland K."/>
            <person name="Rouze P."/>
            <person name="Ryaboy D."/>
            <person name="Schmutz J."/>
            <person name="Schrader J."/>
            <person name="Segerman B."/>
            <person name="Shin H."/>
            <person name="Siddiqui A."/>
            <person name="Sterky F."/>
            <person name="Terry A."/>
            <person name="Tsai C.J."/>
            <person name="Uberbacher E."/>
            <person name="Unneberg P."/>
            <person name="Vahala J."/>
            <person name="Wall K."/>
            <person name="Wessler S."/>
            <person name="Yang G."/>
            <person name="Yin T."/>
            <person name="Douglas C."/>
            <person name="Marra M."/>
            <person name="Sandberg G."/>
            <person name="Van de Peer Y."/>
            <person name="Rokhsar D."/>
        </authorList>
    </citation>
    <scope>NUCLEOTIDE SEQUENCE [LARGE SCALE GENOMIC DNA]</scope>
    <source>
        <strain evidence="2">cv. Nisqually</strain>
    </source>
</reference>
<evidence type="ECO:0000313" key="1">
    <source>
        <dbReference type="EMBL" id="KAI9398587.1"/>
    </source>
</evidence>
<keyword evidence="2" id="KW-1185">Reference proteome</keyword>
<dbReference type="Proteomes" id="UP000006729">
    <property type="component" value="Chromosome 3"/>
</dbReference>
<name>A0ACC0TAL2_POPTR</name>
<sequence length="1307" mass="147639">MAAALVGGAFLSASLQVLFDRMASRQVVDFFKSQKLNDRLLKKLKILMITVNKVLNDAEKKQISDSFVKEWLDELKDAVYEAEDFLDEVAYEGLRLEVEAGSQTSTYQVRGFLSSRNTVQEEKEEMGAKLEEILELLEYLVQQKDALGLKEGIGEQPLSYKIPTTSLVDGSGVFGRHDDKEAIMKLMLSEDAKLDVIPIVGMGGVGKTTLAQLIYNDSRVQERFDLKVWVSVSEEFDVFKLIKDMLQEVGSLNCDTMTADQLHNEVEKRTAGKTVLIVLDDVWCENQDQWDSLLTPLKSVRQGSKIVVTTRNDSVASVKSTVPTHHLQKLTEDDCWLVFAKQAFDDGSSGTCPDLEEIGRGIVRKCNGLPLAAKALGGLLRSKREAKDWKKVLKSDMWTLPKDPILPALRLSYYYLPAPLKQCFAYCALFPKDYRFNKDDLVRLWMAEGFLVPLKGDEEIEDVGGECFDDLVSRSFFQRYSSDNLSLFIMHDLINDLANSVAGEFCFLLEDDDSNKIAAKARHFSYVPKSFDSLKKFVGIHGAEHLRTFLPLPKQWEDNRFEDGLTRYLLPRLGRLRVLSLSRYSSVAELANSMGKLKHLRYLNLWGTSIEEFPEVVSAAYNLQTLILEDCKGVAELPNSIGNLKQLRYVNLKKTAIKLLPASLSCLYNLQTLILEDCEELVELPDSIGNLKCLRHVNLTKTAIERLPASMSGLYNLRTLILKQCKKLTELPADMARLINLQNLDILGTKLSKMPSQMDRLTKLQTLSDFFLGRQSGSSIIELGKLQHLQGGVTIWGLQNVVDAQDALEANLKGMKQVKVLELRWDGDADDSQHQRDVLDKLQPHTGVTSLYVGGYGGTRFPDWIADISFSNIVVLDLFKCAYCTSLPPLGQLGSLKELCIQEFEGVVVAGHEFYGSCTSLKEPFGSLEILTFVSMPQWNEWISDEDMEAFPLLRELHISGCHSLTKALPNHHLPSLTELNILDCQQLGGPFPWYPIINRFWLNDASRDLRLEKLPSELYELEIRKLDSVDSLVKELELMGCLSSMFENIEIDNFDLLKCFPLELFSNLQTLKIKNSPNLNSLSAYEKPYNRSLRFLEIQGCPNLVCFPKGGLSAPNLTKIRLLDCINLKALPEQMSFLFSLVDLELKGLPELESFPEGGLPLDLETLCIQSCNKLIASRAQWDLLLQCSLSKLIIAYNEDVESFPDGLLLPLELRSLEIRSLENLKSLDYNGLLHLTCLRELKIDTCPNLQSIPEKGLPFSLYSFEISGCPQLEKRCEKEKGEDWPKISHFLNIKIDGRWIEPEDW</sequence>
<dbReference type="EMBL" id="CM009292">
    <property type="protein sequence ID" value="KAI9398587.1"/>
    <property type="molecule type" value="Genomic_DNA"/>
</dbReference>
<evidence type="ECO:0000313" key="2">
    <source>
        <dbReference type="Proteomes" id="UP000006729"/>
    </source>
</evidence>
<organism evidence="1 2">
    <name type="scientific">Populus trichocarpa</name>
    <name type="common">Western balsam poplar</name>
    <name type="synonym">Populus balsamifera subsp. trichocarpa</name>
    <dbReference type="NCBI Taxonomy" id="3694"/>
    <lineage>
        <taxon>Eukaryota</taxon>
        <taxon>Viridiplantae</taxon>
        <taxon>Streptophyta</taxon>
        <taxon>Embryophyta</taxon>
        <taxon>Tracheophyta</taxon>
        <taxon>Spermatophyta</taxon>
        <taxon>Magnoliopsida</taxon>
        <taxon>eudicotyledons</taxon>
        <taxon>Gunneridae</taxon>
        <taxon>Pentapetalae</taxon>
        <taxon>rosids</taxon>
        <taxon>fabids</taxon>
        <taxon>Malpighiales</taxon>
        <taxon>Salicaceae</taxon>
        <taxon>Saliceae</taxon>
        <taxon>Populus</taxon>
    </lineage>
</organism>